<dbReference type="RefSeq" id="WP_016125024.1">
    <property type="nucleotide sequence ID" value="NZ_CP015350.1"/>
</dbReference>
<sequence length="124" mass="14238">MAKTYTRFEVKGKEHELKYGFEAIKLIDGNGGPFEFVQKAMQGGLEDFVDVIYYALIHTGEGITRKDIEEEIERQLLSEELSFDDILKVNKAVVLNSFFFKKTVNKLLASMGENQKKAFESLYE</sequence>
<evidence type="ECO:0000313" key="2">
    <source>
        <dbReference type="Proteomes" id="UP000092743"/>
    </source>
</evidence>
<reference evidence="1 2" key="1">
    <citation type="submission" date="2016-04" db="EMBL/GenBank/DDBJ databases">
        <title>High quality genome of the nematocidal Bacillus thuringiensis MYBT18246.</title>
        <authorList>
            <person name="Hollensteiner J."/>
            <person name="Poehlein A."/>
            <person name="Sproeer C."/>
            <person name="Bunk B."/>
            <person name="Rosenstiel P."/>
            <person name="Schulenburg H."/>
            <person name="Liesegang H."/>
        </authorList>
    </citation>
    <scope>NUCLEOTIDE SEQUENCE [LARGE SCALE GENOMIC DNA]</scope>
    <source>
        <strain evidence="1 2">MYBT18246</strain>
    </source>
</reference>
<name>A0A9W3SDY1_BACTU</name>
<dbReference type="AlphaFoldDB" id="A0A9W3SDY1"/>
<organism evidence="1 2">
    <name type="scientific">Bacillus thuringiensis</name>
    <dbReference type="NCBI Taxonomy" id="1428"/>
    <lineage>
        <taxon>Bacteria</taxon>
        <taxon>Bacillati</taxon>
        <taxon>Bacillota</taxon>
        <taxon>Bacilli</taxon>
        <taxon>Bacillales</taxon>
        <taxon>Bacillaceae</taxon>
        <taxon>Bacillus</taxon>
        <taxon>Bacillus cereus group</taxon>
    </lineage>
</organism>
<proteinExistence type="predicted"/>
<dbReference type="Pfam" id="PF12363">
    <property type="entry name" value="Phage_TAC_12"/>
    <property type="match status" value="1"/>
</dbReference>
<dbReference type="EMBL" id="CP015350">
    <property type="protein sequence ID" value="ANS49271.1"/>
    <property type="molecule type" value="Genomic_DNA"/>
</dbReference>
<gene>
    <name evidence="1" type="ORF">BT246_39250</name>
</gene>
<dbReference type="Proteomes" id="UP000092743">
    <property type="component" value="Chromosome"/>
</dbReference>
<dbReference type="InterPro" id="IPR024410">
    <property type="entry name" value="Phage_TAC_12"/>
</dbReference>
<evidence type="ECO:0000313" key="1">
    <source>
        <dbReference type="EMBL" id="ANS49271.1"/>
    </source>
</evidence>
<accession>A0A9W3SDY1</accession>
<protein>
    <submittedName>
        <fullName evidence="1">Phage protein</fullName>
    </submittedName>
</protein>